<feature type="coiled-coil region" evidence="1">
    <location>
        <begin position="175"/>
        <end position="204"/>
    </location>
</feature>
<dbReference type="AlphaFoldDB" id="A0AAW0UAQ4"/>
<name>A0AAW0UAQ4_SCYPA</name>
<dbReference type="InterPro" id="IPR003309">
    <property type="entry name" value="SCAN_dom"/>
</dbReference>
<dbReference type="PANTHER" id="PTHR46888:SF1">
    <property type="entry name" value="RIBONUCLEASE H"/>
    <property type="match status" value="1"/>
</dbReference>
<dbReference type="Proteomes" id="UP001487740">
    <property type="component" value="Unassembled WGS sequence"/>
</dbReference>
<dbReference type="InterPro" id="IPR038269">
    <property type="entry name" value="SCAN_sf"/>
</dbReference>
<proteinExistence type="predicted"/>
<evidence type="ECO:0000259" key="3">
    <source>
        <dbReference type="Pfam" id="PF02023"/>
    </source>
</evidence>
<accession>A0AAW0UAQ4</accession>
<keyword evidence="5" id="KW-1185">Reference proteome</keyword>
<feature type="region of interest" description="Disordered" evidence="2">
    <location>
        <begin position="57"/>
        <end position="82"/>
    </location>
</feature>
<organism evidence="4 5">
    <name type="scientific">Scylla paramamosain</name>
    <name type="common">Mud crab</name>
    <dbReference type="NCBI Taxonomy" id="85552"/>
    <lineage>
        <taxon>Eukaryota</taxon>
        <taxon>Metazoa</taxon>
        <taxon>Ecdysozoa</taxon>
        <taxon>Arthropoda</taxon>
        <taxon>Crustacea</taxon>
        <taxon>Multicrustacea</taxon>
        <taxon>Malacostraca</taxon>
        <taxon>Eumalacostraca</taxon>
        <taxon>Eucarida</taxon>
        <taxon>Decapoda</taxon>
        <taxon>Pleocyemata</taxon>
        <taxon>Brachyura</taxon>
        <taxon>Eubrachyura</taxon>
        <taxon>Portunoidea</taxon>
        <taxon>Portunidae</taxon>
        <taxon>Portuninae</taxon>
        <taxon>Scylla</taxon>
    </lineage>
</organism>
<evidence type="ECO:0000313" key="4">
    <source>
        <dbReference type="EMBL" id="KAK8396596.1"/>
    </source>
</evidence>
<dbReference type="PANTHER" id="PTHR46888">
    <property type="entry name" value="ZINC KNUCKLE DOMAINCONTAINING PROTEIN-RELATED"/>
    <property type="match status" value="1"/>
</dbReference>
<evidence type="ECO:0000256" key="2">
    <source>
        <dbReference type="SAM" id="MobiDB-lite"/>
    </source>
</evidence>
<gene>
    <name evidence="4" type="ORF">O3P69_004936</name>
</gene>
<dbReference type="SUPFAM" id="SSF47353">
    <property type="entry name" value="Retrovirus capsid dimerization domain-like"/>
    <property type="match status" value="1"/>
</dbReference>
<dbReference type="Gene3D" id="1.10.4020.10">
    <property type="entry name" value="DNA breaking-rejoining enzymes"/>
    <property type="match status" value="1"/>
</dbReference>
<feature type="domain" description="SCAN box" evidence="3">
    <location>
        <begin position="240"/>
        <end position="317"/>
    </location>
</feature>
<reference evidence="4 5" key="1">
    <citation type="submission" date="2023-03" db="EMBL/GenBank/DDBJ databases">
        <title>High-quality genome of Scylla paramamosain provides insights in environmental adaptation.</title>
        <authorList>
            <person name="Zhang L."/>
        </authorList>
    </citation>
    <scope>NUCLEOTIDE SEQUENCE [LARGE SCALE GENOMIC DNA]</scope>
    <source>
        <strain evidence="4">LZ_2023a</strain>
        <tissue evidence="4">Muscle</tissue>
    </source>
</reference>
<comment type="caution">
    <text evidence="4">The sequence shown here is derived from an EMBL/GenBank/DDBJ whole genome shotgun (WGS) entry which is preliminary data.</text>
</comment>
<sequence>MVAECLAQGFSSSSRILEQKGLGLLTPHDTTSPLWSNASSALVTTPYLLGRETLQELTSRGQQAPGSRQLSPPAMTTPPSSCSLPLRKASVKIVGSSHLHSVTGTHLPSATTRSWFNLAGRGEIPTAARMPVSKDFPRHFGDIAGYFGFCWVFKFQAESLGLESTEVSQWIREQQALLQEEHQQEREERQADREEIQLAEIQASATTPSQPLTFSDPVTRPTIPGYKDEEDIATYLARFKQFKSGKIRVGQNYQQFLTQLDKILDSWLESLKVKEEYDDLRDFFLLDQFLSSLTPELRLFLKERRDVKLEDVASLVDCP</sequence>
<evidence type="ECO:0000256" key="1">
    <source>
        <dbReference type="SAM" id="Coils"/>
    </source>
</evidence>
<evidence type="ECO:0000313" key="5">
    <source>
        <dbReference type="Proteomes" id="UP001487740"/>
    </source>
</evidence>
<dbReference type="EMBL" id="JARAKH010000015">
    <property type="protein sequence ID" value="KAK8396596.1"/>
    <property type="molecule type" value="Genomic_DNA"/>
</dbReference>
<dbReference type="Pfam" id="PF02023">
    <property type="entry name" value="SCAN"/>
    <property type="match status" value="1"/>
</dbReference>
<protein>
    <recommendedName>
        <fullName evidence="3">SCAN box domain-containing protein</fullName>
    </recommendedName>
</protein>
<keyword evidence="1" id="KW-0175">Coiled coil</keyword>
<feature type="compositionally biased region" description="Polar residues" evidence="2">
    <location>
        <begin position="57"/>
        <end position="70"/>
    </location>
</feature>